<name>A0A9D1QA94_9FIRM</name>
<reference evidence="1" key="1">
    <citation type="journal article" date="2021" name="PeerJ">
        <title>Extensive microbial diversity within the chicken gut microbiome revealed by metagenomics and culture.</title>
        <authorList>
            <person name="Gilroy R."/>
            <person name="Ravi A."/>
            <person name="Getino M."/>
            <person name="Pursley I."/>
            <person name="Horton D.L."/>
            <person name="Alikhan N.F."/>
            <person name="Baker D."/>
            <person name="Gharbi K."/>
            <person name="Hall N."/>
            <person name="Watson M."/>
            <person name="Adriaenssens E.M."/>
            <person name="Foster-Nyarko E."/>
            <person name="Jarju S."/>
            <person name="Secka A."/>
            <person name="Antonio M."/>
            <person name="Oren A."/>
            <person name="Chaudhuri R.R."/>
            <person name="La Ragione R."/>
            <person name="Hildebrand F."/>
            <person name="Pallen M.J."/>
        </authorList>
    </citation>
    <scope>NUCLEOTIDE SEQUENCE</scope>
    <source>
        <strain evidence="1">ChiHcolR34-3080</strain>
    </source>
</reference>
<protein>
    <submittedName>
        <fullName evidence="1">Uncharacterized protein</fullName>
    </submittedName>
</protein>
<reference evidence="1" key="2">
    <citation type="submission" date="2021-04" db="EMBL/GenBank/DDBJ databases">
        <authorList>
            <person name="Gilroy R."/>
        </authorList>
    </citation>
    <scope>NUCLEOTIDE SEQUENCE</scope>
    <source>
        <strain evidence="1">ChiHcolR34-3080</strain>
    </source>
</reference>
<organism evidence="1 2">
    <name type="scientific">Candidatus Faecalibacterium intestinigallinarum</name>
    <dbReference type="NCBI Taxonomy" id="2838581"/>
    <lineage>
        <taxon>Bacteria</taxon>
        <taxon>Bacillati</taxon>
        <taxon>Bacillota</taxon>
        <taxon>Clostridia</taxon>
        <taxon>Eubacteriales</taxon>
        <taxon>Oscillospiraceae</taxon>
        <taxon>Faecalibacterium</taxon>
    </lineage>
</organism>
<evidence type="ECO:0000313" key="2">
    <source>
        <dbReference type="Proteomes" id="UP000823933"/>
    </source>
</evidence>
<accession>A0A9D1QA94</accession>
<dbReference type="AlphaFoldDB" id="A0A9D1QA94"/>
<dbReference type="EMBL" id="DXHQ01000103">
    <property type="protein sequence ID" value="HIW09502.1"/>
    <property type="molecule type" value="Genomic_DNA"/>
</dbReference>
<gene>
    <name evidence="1" type="ORF">H9890_08910</name>
</gene>
<proteinExistence type="predicted"/>
<sequence length="153" mass="17319">MYEQKMDSTSSEELEAMEALEAYVSRLFFYDVYDLDCTVTQQESGYLVVTGPEIPLSIIRMENAQDYHPDFQRADVLFGLPDMPIMMSYSPGKVSCVAGTRYLIGPMVFFRLGKELSVASLSLGDLQYVLKFLNSHQKFITVDGEILQVICLD</sequence>
<comment type="caution">
    <text evidence="1">The sequence shown here is derived from an EMBL/GenBank/DDBJ whole genome shotgun (WGS) entry which is preliminary data.</text>
</comment>
<evidence type="ECO:0000313" key="1">
    <source>
        <dbReference type="EMBL" id="HIW09502.1"/>
    </source>
</evidence>
<dbReference type="Proteomes" id="UP000823933">
    <property type="component" value="Unassembled WGS sequence"/>
</dbReference>